<sequence>MASGFEMSKRNETGRRFGVEKREKWEDKRDLGGYFRLNASRVGKGQRHWSLAFLSTFVSVKRSQCISLNGTTVCGSKETF</sequence>
<protein>
    <submittedName>
        <fullName evidence="2">Uncharacterized protein</fullName>
    </submittedName>
</protein>
<evidence type="ECO:0000256" key="1">
    <source>
        <dbReference type="SAM" id="MobiDB-lite"/>
    </source>
</evidence>
<reference evidence="2" key="1">
    <citation type="submission" date="2020-08" db="EMBL/GenBank/DDBJ databases">
        <title>Multicomponent nature underlies the extraordinary mechanical properties of spider dragline silk.</title>
        <authorList>
            <person name="Kono N."/>
            <person name="Nakamura H."/>
            <person name="Mori M."/>
            <person name="Yoshida Y."/>
            <person name="Ohtoshi R."/>
            <person name="Malay A.D."/>
            <person name="Moran D.A.P."/>
            <person name="Tomita M."/>
            <person name="Numata K."/>
            <person name="Arakawa K."/>
        </authorList>
    </citation>
    <scope>NUCLEOTIDE SEQUENCE</scope>
</reference>
<dbReference type="EMBL" id="BMAV01018667">
    <property type="protein sequence ID" value="GFY71190.1"/>
    <property type="molecule type" value="Genomic_DNA"/>
</dbReference>
<feature type="compositionally biased region" description="Basic and acidic residues" evidence="1">
    <location>
        <begin position="7"/>
        <end position="22"/>
    </location>
</feature>
<keyword evidence="3" id="KW-1185">Reference proteome</keyword>
<evidence type="ECO:0000313" key="2">
    <source>
        <dbReference type="EMBL" id="GFY71190.1"/>
    </source>
</evidence>
<comment type="caution">
    <text evidence="2">The sequence shown here is derived from an EMBL/GenBank/DDBJ whole genome shotgun (WGS) entry which is preliminary data.</text>
</comment>
<organism evidence="2 3">
    <name type="scientific">Trichonephila inaurata madagascariensis</name>
    <dbReference type="NCBI Taxonomy" id="2747483"/>
    <lineage>
        <taxon>Eukaryota</taxon>
        <taxon>Metazoa</taxon>
        <taxon>Ecdysozoa</taxon>
        <taxon>Arthropoda</taxon>
        <taxon>Chelicerata</taxon>
        <taxon>Arachnida</taxon>
        <taxon>Araneae</taxon>
        <taxon>Araneomorphae</taxon>
        <taxon>Entelegynae</taxon>
        <taxon>Araneoidea</taxon>
        <taxon>Nephilidae</taxon>
        <taxon>Trichonephila</taxon>
        <taxon>Trichonephila inaurata</taxon>
    </lineage>
</organism>
<name>A0A8X6YHX3_9ARAC</name>
<feature type="region of interest" description="Disordered" evidence="1">
    <location>
        <begin position="1"/>
        <end position="22"/>
    </location>
</feature>
<gene>
    <name evidence="2" type="ORF">TNIN_291471</name>
</gene>
<evidence type="ECO:0000313" key="3">
    <source>
        <dbReference type="Proteomes" id="UP000886998"/>
    </source>
</evidence>
<dbReference type="Proteomes" id="UP000886998">
    <property type="component" value="Unassembled WGS sequence"/>
</dbReference>
<proteinExistence type="predicted"/>
<accession>A0A8X6YHX3</accession>
<dbReference type="AlphaFoldDB" id="A0A8X6YHX3"/>